<evidence type="ECO:0000256" key="3">
    <source>
        <dbReference type="ARBA" id="ARBA00022692"/>
    </source>
</evidence>
<keyword evidence="3 7" id="KW-0812">Transmembrane</keyword>
<feature type="transmembrane region" description="Helical" evidence="7">
    <location>
        <begin position="305"/>
        <end position="332"/>
    </location>
</feature>
<protein>
    <submittedName>
        <fullName evidence="10">ABC transporter permease</fullName>
    </submittedName>
</protein>
<comment type="caution">
    <text evidence="10">The sequence shown here is derived from an EMBL/GenBank/DDBJ whole genome shotgun (WGS) entry which is preliminary data.</text>
</comment>
<dbReference type="Pfam" id="PF12704">
    <property type="entry name" value="MacB_PCD"/>
    <property type="match status" value="1"/>
</dbReference>
<dbReference type="PANTHER" id="PTHR30572:SF4">
    <property type="entry name" value="ABC TRANSPORTER PERMEASE YTRF"/>
    <property type="match status" value="1"/>
</dbReference>
<keyword evidence="2" id="KW-1003">Cell membrane</keyword>
<dbReference type="InterPro" id="IPR050250">
    <property type="entry name" value="Macrolide_Exporter_MacB"/>
</dbReference>
<accession>A0ABD5S154</accession>
<dbReference type="PANTHER" id="PTHR30572">
    <property type="entry name" value="MEMBRANE COMPONENT OF TRANSPORTER-RELATED"/>
    <property type="match status" value="1"/>
</dbReference>
<feature type="transmembrane region" description="Helical" evidence="7">
    <location>
        <begin position="344"/>
        <end position="364"/>
    </location>
</feature>
<evidence type="ECO:0000313" key="10">
    <source>
        <dbReference type="EMBL" id="MFC6725409.1"/>
    </source>
</evidence>
<dbReference type="InterPro" id="IPR003838">
    <property type="entry name" value="ABC3_permease_C"/>
</dbReference>
<evidence type="ECO:0000256" key="1">
    <source>
        <dbReference type="ARBA" id="ARBA00004651"/>
    </source>
</evidence>
<dbReference type="Proteomes" id="UP001596328">
    <property type="component" value="Unassembled WGS sequence"/>
</dbReference>
<sequence>MIPDSFYRRFPILLIARRNLTRTKARSALAMLGIVIGVLAIASLGVFGATLQQSVTGSLGGIGNELVVSPSADEGVEYLTENDVREIRRVSGDSRVVPVRQGTARVQYRGESRQVVAYGMENPGDTYTAAEGRIPTGFRSGVLVGSSLADELGVRTGSSLTVGNRTYRVQAVLASQQTFSTVNPGSGVILPLREVEGRGYSQVVVTAESGEEANATAVAIREALNDREERVSIFELGDIVEQIGSAFEAVNLFLIGIGSISLLVAGVSILNVMLMSAIERREEIGVLRAVGYQKRDVLKIMLSEALLLGAIGGVVGAVLSLGGGLLISQLILGDALAALTPTNALYIVAALAFAIVTSVLSGLYPAYKAANEEPVEALRS</sequence>
<comment type="similarity">
    <text evidence="6">Belongs to the ABC-4 integral membrane protein family.</text>
</comment>
<evidence type="ECO:0000256" key="5">
    <source>
        <dbReference type="ARBA" id="ARBA00023136"/>
    </source>
</evidence>
<feature type="domain" description="MacB-like periplasmic core" evidence="9">
    <location>
        <begin position="27"/>
        <end position="222"/>
    </location>
</feature>
<evidence type="ECO:0000256" key="2">
    <source>
        <dbReference type="ARBA" id="ARBA00022475"/>
    </source>
</evidence>
<dbReference type="AlphaFoldDB" id="A0ABD5S154"/>
<evidence type="ECO:0000313" key="11">
    <source>
        <dbReference type="Proteomes" id="UP001596328"/>
    </source>
</evidence>
<reference evidence="10 11" key="1">
    <citation type="journal article" date="2019" name="Int. J. Syst. Evol. Microbiol.">
        <title>The Global Catalogue of Microorganisms (GCM) 10K type strain sequencing project: providing services to taxonomists for standard genome sequencing and annotation.</title>
        <authorList>
            <consortium name="The Broad Institute Genomics Platform"/>
            <consortium name="The Broad Institute Genome Sequencing Center for Infectious Disease"/>
            <person name="Wu L."/>
            <person name="Ma J."/>
        </authorList>
    </citation>
    <scope>NUCLEOTIDE SEQUENCE [LARGE SCALE GENOMIC DNA]</scope>
    <source>
        <strain evidence="10 11">NBRC 111368</strain>
    </source>
</reference>
<keyword evidence="11" id="KW-1185">Reference proteome</keyword>
<dbReference type="EMBL" id="JBHSWU010000514">
    <property type="protein sequence ID" value="MFC6725409.1"/>
    <property type="molecule type" value="Genomic_DNA"/>
</dbReference>
<organism evidence="10 11">
    <name type="scientific">Halobium palmae</name>
    <dbReference type="NCBI Taxonomy" id="1776492"/>
    <lineage>
        <taxon>Archaea</taxon>
        <taxon>Methanobacteriati</taxon>
        <taxon>Methanobacteriota</taxon>
        <taxon>Stenosarchaea group</taxon>
        <taxon>Halobacteria</taxon>
        <taxon>Halobacteriales</taxon>
        <taxon>Haloferacaceae</taxon>
        <taxon>Halobium</taxon>
    </lineage>
</organism>
<evidence type="ECO:0000256" key="7">
    <source>
        <dbReference type="SAM" id="Phobius"/>
    </source>
</evidence>
<proteinExistence type="inferred from homology"/>
<keyword evidence="4 7" id="KW-1133">Transmembrane helix</keyword>
<evidence type="ECO:0000256" key="6">
    <source>
        <dbReference type="ARBA" id="ARBA00038076"/>
    </source>
</evidence>
<keyword evidence="5 7" id="KW-0472">Membrane</keyword>
<feature type="transmembrane region" description="Helical" evidence="7">
    <location>
        <begin position="27"/>
        <end position="49"/>
    </location>
</feature>
<evidence type="ECO:0000259" key="9">
    <source>
        <dbReference type="Pfam" id="PF12704"/>
    </source>
</evidence>
<comment type="subcellular location">
    <subcellularLocation>
        <location evidence="1">Cell membrane</location>
        <topology evidence="1">Multi-pass membrane protein</topology>
    </subcellularLocation>
</comment>
<dbReference type="InterPro" id="IPR025857">
    <property type="entry name" value="MacB_PCD"/>
</dbReference>
<dbReference type="Pfam" id="PF02687">
    <property type="entry name" value="FtsX"/>
    <property type="match status" value="1"/>
</dbReference>
<feature type="domain" description="ABC3 transporter permease C-terminal" evidence="8">
    <location>
        <begin position="257"/>
        <end position="374"/>
    </location>
</feature>
<name>A0ABD5S154_9EURY</name>
<dbReference type="GO" id="GO:0005886">
    <property type="term" value="C:plasma membrane"/>
    <property type="evidence" value="ECO:0007669"/>
    <property type="project" value="UniProtKB-SubCell"/>
</dbReference>
<gene>
    <name evidence="10" type="ORF">ACFQE1_13725</name>
</gene>
<evidence type="ECO:0000259" key="8">
    <source>
        <dbReference type="Pfam" id="PF02687"/>
    </source>
</evidence>
<feature type="transmembrane region" description="Helical" evidence="7">
    <location>
        <begin position="252"/>
        <end position="274"/>
    </location>
</feature>
<evidence type="ECO:0000256" key="4">
    <source>
        <dbReference type="ARBA" id="ARBA00022989"/>
    </source>
</evidence>